<keyword evidence="3" id="KW-0813">Transport</keyword>
<keyword evidence="9" id="KW-0927">Auxin signaling pathway</keyword>
<keyword evidence="5" id="KW-0769">Symport</keyword>
<keyword evidence="4 11" id="KW-0812">Transmembrane</keyword>
<comment type="subcellular location">
    <subcellularLocation>
        <location evidence="1">Endomembrane system</location>
        <topology evidence="1">Multi-pass membrane protein</topology>
    </subcellularLocation>
</comment>
<sequence length="132" mass="14616">MIIDDFCERDYLCALFGDTLKSTPPECKQMKKADVLGITVMAGLFLACGGLGYAAFGDKTPGNILTGFGFYELFWLVDIGKLCIVIHMVGAYQIVAQAFFLIVEMGAKMMWPDSGFVQKEYPCRIGKSDIQF</sequence>
<evidence type="ECO:0000256" key="2">
    <source>
        <dbReference type="ARBA" id="ARBA00005590"/>
    </source>
</evidence>
<evidence type="ECO:0000256" key="7">
    <source>
        <dbReference type="ARBA" id="ARBA00022989"/>
    </source>
</evidence>
<evidence type="ECO:0000256" key="8">
    <source>
        <dbReference type="ARBA" id="ARBA00023136"/>
    </source>
</evidence>
<proteinExistence type="inferred from homology"/>
<evidence type="ECO:0000256" key="9">
    <source>
        <dbReference type="ARBA" id="ARBA00023294"/>
    </source>
</evidence>
<evidence type="ECO:0000256" key="10">
    <source>
        <dbReference type="ARBA" id="ARBA00045588"/>
    </source>
</evidence>
<evidence type="ECO:0000256" key="5">
    <source>
        <dbReference type="ARBA" id="ARBA00022847"/>
    </source>
</evidence>
<dbReference type="GO" id="GO:0009734">
    <property type="term" value="P:auxin-activated signaling pathway"/>
    <property type="evidence" value="ECO:0007669"/>
    <property type="project" value="UniProtKB-KW"/>
</dbReference>
<protein>
    <recommendedName>
        <fullName evidence="12">Amino acid transporter transmembrane domain-containing protein</fullName>
    </recommendedName>
</protein>
<evidence type="ECO:0000313" key="13">
    <source>
        <dbReference type="EMBL" id="KAK4274239.1"/>
    </source>
</evidence>
<evidence type="ECO:0000313" key="14">
    <source>
        <dbReference type="Proteomes" id="UP001293593"/>
    </source>
</evidence>
<feature type="transmembrane region" description="Helical" evidence="11">
    <location>
        <begin position="35"/>
        <end position="56"/>
    </location>
</feature>
<evidence type="ECO:0000256" key="4">
    <source>
        <dbReference type="ARBA" id="ARBA00022692"/>
    </source>
</evidence>
<comment type="similarity">
    <text evidence="2">Belongs to the amino acid/polyamine transporter 2 family. Amino acid/auxin permease (AAAP) (TC 2.A.18.1) subfamily.</text>
</comment>
<keyword evidence="6" id="KW-0029">Amino-acid transport</keyword>
<dbReference type="Proteomes" id="UP001293593">
    <property type="component" value="Unassembled WGS sequence"/>
</dbReference>
<evidence type="ECO:0000256" key="6">
    <source>
        <dbReference type="ARBA" id="ARBA00022970"/>
    </source>
</evidence>
<keyword evidence="7 11" id="KW-1133">Transmembrane helix</keyword>
<evidence type="ECO:0000256" key="3">
    <source>
        <dbReference type="ARBA" id="ARBA00022448"/>
    </source>
</evidence>
<name>A0AAE1MQK7_9FABA</name>
<dbReference type="GO" id="GO:0006865">
    <property type="term" value="P:amino acid transport"/>
    <property type="evidence" value="ECO:0007669"/>
    <property type="project" value="UniProtKB-KW"/>
</dbReference>
<organism evidence="13 14">
    <name type="scientific">Acacia crassicarpa</name>
    <name type="common">northern wattle</name>
    <dbReference type="NCBI Taxonomy" id="499986"/>
    <lineage>
        <taxon>Eukaryota</taxon>
        <taxon>Viridiplantae</taxon>
        <taxon>Streptophyta</taxon>
        <taxon>Embryophyta</taxon>
        <taxon>Tracheophyta</taxon>
        <taxon>Spermatophyta</taxon>
        <taxon>Magnoliopsida</taxon>
        <taxon>eudicotyledons</taxon>
        <taxon>Gunneridae</taxon>
        <taxon>Pentapetalae</taxon>
        <taxon>rosids</taxon>
        <taxon>fabids</taxon>
        <taxon>Fabales</taxon>
        <taxon>Fabaceae</taxon>
        <taxon>Caesalpinioideae</taxon>
        <taxon>mimosoid clade</taxon>
        <taxon>Acacieae</taxon>
        <taxon>Acacia</taxon>
    </lineage>
</organism>
<reference evidence="13" key="1">
    <citation type="submission" date="2023-10" db="EMBL/GenBank/DDBJ databases">
        <title>Chromosome-level genome of the transformable northern wattle, Acacia crassicarpa.</title>
        <authorList>
            <person name="Massaro I."/>
            <person name="Sinha N.R."/>
            <person name="Poethig S."/>
            <person name="Leichty A.R."/>
        </authorList>
    </citation>
    <scope>NUCLEOTIDE SEQUENCE</scope>
    <source>
        <strain evidence="13">Acra3RX</strain>
        <tissue evidence="13">Leaf</tissue>
    </source>
</reference>
<keyword evidence="8 11" id="KW-0472">Membrane</keyword>
<dbReference type="InterPro" id="IPR013057">
    <property type="entry name" value="AA_transpt_TM"/>
</dbReference>
<evidence type="ECO:0000259" key="12">
    <source>
        <dbReference type="Pfam" id="PF01490"/>
    </source>
</evidence>
<dbReference type="GO" id="GO:0012505">
    <property type="term" value="C:endomembrane system"/>
    <property type="evidence" value="ECO:0007669"/>
    <property type="project" value="UniProtKB-SubCell"/>
</dbReference>
<dbReference type="GO" id="GO:0015293">
    <property type="term" value="F:symporter activity"/>
    <property type="evidence" value="ECO:0007669"/>
    <property type="project" value="UniProtKB-KW"/>
</dbReference>
<comment type="caution">
    <text evidence="13">The sequence shown here is derived from an EMBL/GenBank/DDBJ whole genome shotgun (WGS) entry which is preliminary data.</text>
</comment>
<feature type="domain" description="Amino acid transporter transmembrane" evidence="12">
    <location>
        <begin position="18"/>
        <end position="106"/>
    </location>
</feature>
<keyword evidence="14" id="KW-1185">Reference proteome</keyword>
<dbReference type="AlphaFoldDB" id="A0AAE1MQK7"/>
<gene>
    <name evidence="13" type="ORF">QN277_017494</name>
</gene>
<feature type="transmembrane region" description="Helical" evidence="11">
    <location>
        <begin position="79"/>
        <end position="103"/>
    </location>
</feature>
<dbReference type="Pfam" id="PF01490">
    <property type="entry name" value="Aa_trans"/>
    <property type="match status" value="1"/>
</dbReference>
<dbReference type="PANTHER" id="PTHR48017">
    <property type="entry name" value="OS05G0424000 PROTEIN-RELATED"/>
    <property type="match status" value="1"/>
</dbReference>
<evidence type="ECO:0000256" key="1">
    <source>
        <dbReference type="ARBA" id="ARBA00004127"/>
    </source>
</evidence>
<accession>A0AAE1MQK7</accession>
<evidence type="ECO:0000256" key="11">
    <source>
        <dbReference type="SAM" id="Phobius"/>
    </source>
</evidence>
<dbReference type="EMBL" id="JAWXYG010000004">
    <property type="protein sequence ID" value="KAK4274239.1"/>
    <property type="molecule type" value="Genomic_DNA"/>
</dbReference>
<comment type="function">
    <text evidence="10">Carrier protein involved in proton-driven auxin influx. Mediates the formation of auxin gradient from developing leaves (site of auxin biosynthesis) to tips by contributing to the loading of auxin in vascular tissues and facilitating acropetal (base to tip) auxin transport within inner tissues of the root apex, and basipetal (tip to base) auxin transport within outer tissues of the root apex. May be involved in lateral roots and nodules formation.</text>
</comment>